<gene>
    <name evidence="3" type="ORF">D0436_20380</name>
</gene>
<reference evidence="3 4" key="1">
    <citation type="journal article" date="2019" name="Ecotoxicol. Environ. Saf.">
        <title>Microbial characterization of heavy metal resistant bacterial strains isolated from an electroplating wastewater treatment plant.</title>
        <authorList>
            <person name="Cai X."/>
            <person name="Zheng X."/>
            <person name="Zhang D."/>
            <person name="Iqbal W."/>
            <person name="Liu C."/>
            <person name="Yang B."/>
            <person name="Zhao X."/>
            <person name="Lu X."/>
            <person name="Mao Y."/>
        </authorList>
    </citation>
    <scope>NUCLEOTIDE SEQUENCE [LARGE SCALE GENOMIC DNA]</scope>
    <source>
        <strain evidence="3 4">Ni1-3</strain>
    </source>
</reference>
<keyword evidence="1" id="KW-0560">Oxidoreductase</keyword>
<feature type="domain" description="Flavodoxin-like fold" evidence="2">
    <location>
        <begin position="1"/>
        <end position="151"/>
    </location>
</feature>
<dbReference type="InterPro" id="IPR029039">
    <property type="entry name" value="Flavoprotein-like_sf"/>
</dbReference>
<dbReference type="PANTHER" id="PTHR47307:SF1">
    <property type="entry name" value="GLUTATHIONE-REGULATED POTASSIUM-EFFLUX SYSTEM ANCILLARY PROTEIN KEFG"/>
    <property type="match status" value="1"/>
</dbReference>
<name>A0A5B8R1A1_9GAMM</name>
<proteinExistence type="predicted"/>
<organism evidence="3 4">
    <name type="scientific">Shewanella decolorationis</name>
    <dbReference type="NCBI Taxonomy" id="256839"/>
    <lineage>
        <taxon>Bacteria</taxon>
        <taxon>Pseudomonadati</taxon>
        <taxon>Pseudomonadota</taxon>
        <taxon>Gammaproteobacteria</taxon>
        <taxon>Alteromonadales</taxon>
        <taxon>Shewanellaceae</taxon>
        <taxon>Shewanella</taxon>
    </lineage>
</organism>
<dbReference type="GO" id="GO:0010181">
    <property type="term" value="F:FMN binding"/>
    <property type="evidence" value="ECO:0007669"/>
    <property type="project" value="TreeGrafter"/>
</dbReference>
<accession>A0A5B8R1A1</accession>
<dbReference type="PANTHER" id="PTHR47307">
    <property type="entry name" value="GLUTATHIONE-REGULATED POTASSIUM-EFFLUX SYSTEM ANCILLARY PROTEIN KEFG"/>
    <property type="match status" value="1"/>
</dbReference>
<evidence type="ECO:0000259" key="2">
    <source>
        <dbReference type="Pfam" id="PF02525"/>
    </source>
</evidence>
<dbReference type="Proteomes" id="UP000321124">
    <property type="component" value="Chromosome"/>
</dbReference>
<dbReference type="Pfam" id="PF02525">
    <property type="entry name" value="Flavodoxin_2"/>
    <property type="match status" value="1"/>
</dbReference>
<dbReference type="GO" id="GO:0009055">
    <property type="term" value="F:electron transfer activity"/>
    <property type="evidence" value="ECO:0007669"/>
    <property type="project" value="TreeGrafter"/>
</dbReference>
<dbReference type="GO" id="GO:0003955">
    <property type="term" value="F:NAD(P)H dehydrogenase (quinone) activity"/>
    <property type="evidence" value="ECO:0007669"/>
    <property type="project" value="TreeGrafter"/>
</dbReference>
<sequence>MNILVLNGHPNLTQSVANASILALEAEQLGWHINSVAQFDGDIASEQQQLLDADVIVVQFPLYWSTYPAVLKHWIDEVFTYGFAFGPNGSQLQDKPVLFSITAGATEESYSETGFNFLPFNAYQQAYEHPFRAAAVDIIDTIISFEMNSTAAEGGNKSNTLSLAKAHADRVIAAVNSYKDHSA</sequence>
<evidence type="ECO:0000313" key="4">
    <source>
        <dbReference type="Proteomes" id="UP000321124"/>
    </source>
</evidence>
<evidence type="ECO:0000313" key="3">
    <source>
        <dbReference type="EMBL" id="QDZ92630.1"/>
    </source>
</evidence>
<evidence type="ECO:0000256" key="1">
    <source>
        <dbReference type="ARBA" id="ARBA00023002"/>
    </source>
</evidence>
<dbReference type="RefSeq" id="WP_208660404.1">
    <property type="nucleotide sequence ID" value="NZ_CP031775.2"/>
</dbReference>
<protein>
    <submittedName>
        <fullName evidence="3">NAD(P)H-dependent oxidoreductase</fullName>
    </submittedName>
</protein>
<dbReference type="SUPFAM" id="SSF52218">
    <property type="entry name" value="Flavoproteins"/>
    <property type="match status" value="1"/>
</dbReference>
<dbReference type="AlphaFoldDB" id="A0A5B8R1A1"/>
<dbReference type="KEGG" id="sdeo:D0436_20380"/>
<dbReference type="EMBL" id="CP031775">
    <property type="protein sequence ID" value="QDZ92630.1"/>
    <property type="molecule type" value="Genomic_DNA"/>
</dbReference>
<dbReference type="Gene3D" id="3.40.50.360">
    <property type="match status" value="1"/>
</dbReference>
<dbReference type="InterPro" id="IPR046980">
    <property type="entry name" value="KefG/KefF"/>
</dbReference>
<dbReference type="InterPro" id="IPR003680">
    <property type="entry name" value="Flavodoxin_fold"/>
</dbReference>